<sequence length="144" mass="16509">METKFSLSQEERDYLQAFKKSGTHSLRQFNRATILIFLDKGLTITEIEDLLDVDRTTVWRIKKRFLDFGLERGLTDDARPGQPAKYTTFHEAELTALACGPAPKGRTRWTIRLLAEELKKKKGFGTITYGSVRKMLKKTNLNLG</sequence>
<dbReference type="Proteomes" id="UP000199072">
    <property type="component" value="Unassembled WGS sequence"/>
</dbReference>
<accession>A0A1G7PIG9</accession>
<dbReference type="AlphaFoldDB" id="A0A1G7PIG9"/>
<protein>
    <submittedName>
        <fullName evidence="1">Transposase</fullName>
    </submittedName>
</protein>
<evidence type="ECO:0000313" key="1">
    <source>
        <dbReference type="EMBL" id="SDF85190.1"/>
    </source>
</evidence>
<name>A0A1G7PIG9_9SPHI</name>
<keyword evidence="2" id="KW-1185">Reference proteome</keyword>
<evidence type="ECO:0000313" key="2">
    <source>
        <dbReference type="Proteomes" id="UP000199072"/>
    </source>
</evidence>
<organism evidence="1 2">
    <name type="scientific">Mucilaginibacter pineti</name>
    <dbReference type="NCBI Taxonomy" id="1391627"/>
    <lineage>
        <taxon>Bacteria</taxon>
        <taxon>Pseudomonadati</taxon>
        <taxon>Bacteroidota</taxon>
        <taxon>Sphingobacteriia</taxon>
        <taxon>Sphingobacteriales</taxon>
        <taxon>Sphingobacteriaceae</taxon>
        <taxon>Mucilaginibacter</taxon>
    </lineage>
</organism>
<dbReference type="SUPFAM" id="SSF46689">
    <property type="entry name" value="Homeodomain-like"/>
    <property type="match status" value="1"/>
</dbReference>
<gene>
    <name evidence="1" type="ORF">SAMN05216464_1502</name>
</gene>
<dbReference type="Pfam" id="PF13565">
    <property type="entry name" value="HTH_32"/>
    <property type="match status" value="1"/>
</dbReference>
<dbReference type="STRING" id="1391627.SAMN05216464_1502"/>
<proteinExistence type="predicted"/>
<dbReference type="InterPro" id="IPR009057">
    <property type="entry name" value="Homeodomain-like_sf"/>
</dbReference>
<reference evidence="1 2" key="1">
    <citation type="submission" date="2016-10" db="EMBL/GenBank/DDBJ databases">
        <authorList>
            <person name="de Groot N.N."/>
        </authorList>
    </citation>
    <scope>NUCLEOTIDE SEQUENCE [LARGE SCALE GENOMIC DNA]</scope>
    <source>
        <strain evidence="1 2">47C3B</strain>
    </source>
</reference>
<dbReference type="EMBL" id="FNAI01000050">
    <property type="protein sequence ID" value="SDF85190.1"/>
    <property type="molecule type" value="Genomic_DNA"/>
</dbReference>